<dbReference type="Gene3D" id="2.60.120.560">
    <property type="entry name" value="Exo-inulinase, domain 1"/>
    <property type="match status" value="1"/>
</dbReference>
<dbReference type="EMBL" id="CP036263">
    <property type="protein sequence ID" value="QDS97950.1"/>
    <property type="molecule type" value="Genomic_DNA"/>
</dbReference>
<reference evidence="3 4" key="1">
    <citation type="submission" date="2019-02" db="EMBL/GenBank/DDBJ databases">
        <title>Deep-cultivation of Planctomycetes and their phenomic and genomic characterization uncovers novel biology.</title>
        <authorList>
            <person name="Wiegand S."/>
            <person name="Jogler M."/>
            <person name="Boedeker C."/>
            <person name="Pinto D."/>
            <person name="Vollmers J."/>
            <person name="Rivas-Marin E."/>
            <person name="Kohn T."/>
            <person name="Peeters S.H."/>
            <person name="Heuer A."/>
            <person name="Rast P."/>
            <person name="Oberbeckmann S."/>
            <person name="Bunk B."/>
            <person name="Jeske O."/>
            <person name="Meyerdierks A."/>
            <person name="Storesund J.E."/>
            <person name="Kallscheuer N."/>
            <person name="Luecker S."/>
            <person name="Lage O.M."/>
            <person name="Pohl T."/>
            <person name="Merkel B.J."/>
            <person name="Hornburger P."/>
            <person name="Mueller R.-W."/>
            <person name="Bruemmer F."/>
            <person name="Labrenz M."/>
            <person name="Spormann A.M."/>
            <person name="Op den Camp H."/>
            <person name="Overmann J."/>
            <person name="Amann R."/>
            <person name="Jetten M.S.M."/>
            <person name="Mascher T."/>
            <person name="Medema M.H."/>
            <person name="Devos D.P."/>
            <person name="Kaster A.-K."/>
            <person name="Ovreas L."/>
            <person name="Rohde M."/>
            <person name="Galperin M.Y."/>
            <person name="Jogler C."/>
        </authorList>
    </citation>
    <scope>NUCLEOTIDE SEQUENCE [LARGE SCALE GENOMIC DNA]</scope>
    <source>
        <strain evidence="3 4">HG15A2</strain>
    </source>
</reference>
<feature type="domain" description="3-keto-alpha-glucoside-1,2-lyase/3-keto-2-hydroxy-glucal hydratase" evidence="2">
    <location>
        <begin position="59"/>
        <end position="247"/>
    </location>
</feature>
<sequence precursor="true">MTRFNLLFVLFCCISQLSPAGELDPQQHQWHARYIKQPNAPQPEKMLLNTDAEPDLTKGFTSLFNGKDLQGWTPKGGTCTFEVQDGLLVGKCVPGSNSTYLCTDQADFSDFVFTCDMKWRVDGNSGVMFRSRAKPGKNDTVTVFGPQFEMEGFSQDRHWSGGIYGQSCGGYFYPLWLKEHKAARAATKEGKWNRVTISAQGNVVKTWINGVPASHWIDDGSYPRGFFGLQIHKGDKGTVLWKNVRVRRLEP</sequence>
<evidence type="ECO:0000259" key="2">
    <source>
        <dbReference type="Pfam" id="PF06439"/>
    </source>
</evidence>
<dbReference type="Pfam" id="PF06439">
    <property type="entry name" value="3keto-disac_hyd"/>
    <property type="match status" value="1"/>
</dbReference>
<evidence type="ECO:0000256" key="1">
    <source>
        <dbReference type="SAM" id="SignalP"/>
    </source>
</evidence>
<dbReference type="InterPro" id="IPR010496">
    <property type="entry name" value="AL/BT2_dom"/>
</dbReference>
<keyword evidence="4" id="KW-1185">Reference proteome</keyword>
<dbReference type="OrthoDB" id="9780017at2"/>
<gene>
    <name evidence="3" type="ORF">HG15A2_12200</name>
</gene>
<dbReference type="GO" id="GO:0016787">
    <property type="term" value="F:hydrolase activity"/>
    <property type="evidence" value="ECO:0007669"/>
    <property type="project" value="InterPro"/>
</dbReference>
<evidence type="ECO:0000313" key="4">
    <source>
        <dbReference type="Proteomes" id="UP000319852"/>
    </source>
</evidence>
<name>A0A517MST4_9BACT</name>
<feature type="chain" id="PRO_5021702465" description="3-keto-alpha-glucoside-1,2-lyase/3-keto-2-hydroxy-glucal hydratase domain-containing protein" evidence="1">
    <location>
        <begin position="21"/>
        <end position="251"/>
    </location>
</feature>
<organism evidence="3 4">
    <name type="scientific">Adhaeretor mobilis</name>
    <dbReference type="NCBI Taxonomy" id="1930276"/>
    <lineage>
        <taxon>Bacteria</taxon>
        <taxon>Pseudomonadati</taxon>
        <taxon>Planctomycetota</taxon>
        <taxon>Planctomycetia</taxon>
        <taxon>Pirellulales</taxon>
        <taxon>Lacipirellulaceae</taxon>
        <taxon>Adhaeretor</taxon>
    </lineage>
</organism>
<keyword evidence="1" id="KW-0732">Signal</keyword>
<dbReference type="RefSeq" id="WP_145058736.1">
    <property type="nucleotide sequence ID" value="NZ_CP036263.1"/>
</dbReference>
<protein>
    <recommendedName>
        <fullName evidence="2">3-keto-alpha-glucoside-1,2-lyase/3-keto-2-hydroxy-glucal hydratase domain-containing protein</fullName>
    </recommendedName>
</protein>
<feature type="signal peptide" evidence="1">
    <location>
        <begin position="1"/>
        <end position="20"/>
    </location>
</feature>
<dbReference type="AlphaFoldDB" id="A0A517MST4"/>
<dbReference type="KEGG" id="amob:HG15A2_12200"/>
<accession>A0A517MST4</accession>
<dbReference type="Proteomes" id="UP000319852">
    <property type="component" value="Chromosome"/>
</dbReference>
<proteinExistence type="predicted"/>
<evidence type="ECO:0000313" key="3">
    <source>
        <dbReference type="EMBL" id="QDS97950.1"/>
    </source>
</evidence>